<sequence>LEECQRPKESARVAAVPQRPIVHACSKYKLENALALVVTSFRHVNGTKATFAAHNRSAEHRTTMERLMPEEKRGDILHQLSNQSHAAAKRGRSALLCILD</sequence>
<feature type="non-terminal residue" evidence="1">
    <location>
        <position position="1"/>
    </location>
</feature>
<dbReference type="OrthoDB" id="10523338at2759"/>
<proteinExistence type="predicted"/>
<gene>
    <name evidence="2" type="ORF">FOL46_005278</name>
    <name evidence="1" type="ORF">FOZ61_005727</name>
</gene>
<dbReference type="Proteomes" id="UP000570595">
    <property type="component" value="Unassembled WGS sequence"/>
</dbReference>
<evidence type="ECO:0000313" key="4">
    <source>
        <dbReference type="Proteomes" id="UP000572268"/>
    </source>
</evidence>
<dbReference type="EMBL" id="JABAHT010003154">
    <property type="protein sequence ID" value="KAF4646506.1"/>
    <property type="molecule type" value="Genomic_DNA"/>
</dbReference>
<dbReference type="AlphaFoldDB" id="A0A7J6KIZ6"/>
<feature type="non-terminal residue" evidence="1">
    <location>
        <position position="100"/>
    </location>
</feature>
<evidence type="ECO:0000313" key="1">
    <source>
        <dbReference type="EMBL" id="KAF4646506.1"/>
    </source>
</evidence>
<dbReference type="Proteomes" id="UP000572268">
    <property type="component" value="Unassembled WGS sequence"/>
</dbReference>
<accession>A0A7J6KIZ6</accession>
<dbReference type="EMBL" id="JABANN010003191">
    <property type="protein sequence ID" value="KAF4646686.1"/>
    <property type="molecule type" value="Genomic_DNA"/>
</dbReference>
<evidence type="ECO:0000313" key="2">
    <source>
        <dbReference type="EMBL" id="KAF4646686.1"/>
    </source>
</evidence>
<evidence type="ECO:0000313" key="3">
    <source>
        <dbReference type="Proteomes" id="UP000570595"/>
    </source>
</evidence>
<name>A0A7J6KIZ6_PEROL</name>
<reference evidence="3 4" key="1">
    <citation type="submission" date="2020-04" db="EMBL/GenBank/DDBJ databases">
        <title>Perkinsus olseni comparative genomics.</title>
        <authorList>
            <person name="Bogema D.R."/>
        </authorList>
    </citation>
    <scope>NUCLEOTIDE SEQUENCE [LARGE SCALE GENOMIC DNA]</scope>
    <source>
        <strain evidence="1">ATCC PRA-179</strain>
        <strain evidence="2">ATCC PRA-31</strain>
    </source>
</reference>
<protein>
    <submittedName>
        <fullName evidence="1">Uncharacterized protein</fullName>
    </submittedName>
</protein>
<organism evidence="1 3">
    <name type="scientific">Perkinsus olseni</name>
    <name type="common">Perkinsus atlanticus</name>
    <dbReference type="NCBI Taxonomy" id="32597"/>
    <lineage>
        <taxon>Eukaryota</taxon>
        <taxon>Sar</taxon>
        <taxon>Alveolata</taxon>
        <taxon>Perkinsozoa</taxon>
        <taxon>Perkinsea</taxon>
        <taxon>Perkinsida</taxon>
        <taxon>Perkinsidae</taxon>
        <taxon>Perkinsus</taxon>
    </lineage>
</organism>
<comment type="caution">
    <text evidence="1">The sequence shown here is derived from an EMBL/GenBank/DDBJ whole genome shotgun (WGS) entry which is preliminary data.</text>
</comment>